<sequence length="85" mass="9715">MEAETPVTIKRAEDGISFALWLAKGVVKSENPCQMKILEILKWQKLIINWRNYVMKMLNFLNDAMQKIAEIASLGAVVRMVLSSF</sequence>
<evidence type="ECO:0000313" key="1">
    <source>
        <dbReference type="EMBL" id="GMG98932.1"/>
    </source>
</evidence>
<dbReference type="AlphaFoldDB" id="A0AAD3P3Z3"/>
<dbReference type="Proteomes" id="UP001279734">
    <property type="component" value="Unassembled WGS sequence"/>
</dbReference>
<protein>
    <submittedName>
        <fullName evidence="1">Uncharacterized protein</fullName>
    </submittedName>
</protein>
<proteinExistence type="predicted"/>
<organism evidence="1 2">
    <name type="scientific">Nepenthes gracilis</name>
    <name type="common">Slender pitcher plant</name>
    <dbReference type="NCBI Taxonomy" id="150966"/>
    <lineage>
        <taxon>Eukaryota</taxon>
        <taxon>Viridiplantae</taxon>
        <taxon>Streptophyta</taxon>
        <taxon>Embryophyta</taxon>
        <taxon>Tracheophyta</taxon>
        <taxon>Spermatophyta</taxon>
        <taxon>Magnoliopsida</taxon>
        <taxon>eudicotyledons</taxon>
        <taxon>Gunneridae</taxon>
        <taxon>Pentapetalae</taxon>
        <taxon>Caryophyllales</taxon>
        <taxon>Nepenthaceae</taxon>
        <taxon>Nepenthes</taxon>
    </lineage>
</organism>
<accession>A0AAD3P3Z3</accession>
<comment type="caution">
    <text evidence="1">The sequence shown here is derived from an EMBL/GenBank/DDBJ whole genome shotgun (WGS) entry which is preliminary data.</text>
</comment>
<gene>
    <name evidence="1" type="ORF">Nepgr_000772</name>
</gene>
<evidence type="ECO:0000313" key="2">
    <source>
        <dbReference type="Proteomes" id="UP001279734"/>
    </source>
</evidence>
<reference evidence="1" key="1">
    <citation type="submission" date="2023-05" db="EMBL/GenBank/DDBJ databases">
        <title>Nepenthes gracilis genome sequencing.</title>
        <authorList>
            <person name="Fukushima K."/>
        </authorList>
    </citation>
    <scope>NUCLEOTIDE SEQUENCE</scope>
    <source>
        <strain evidence="1">SING2019-196</strain>
    </source>
</reference>
<name>A0AAD3P3Z3_NEPGR</name>
<dbReference type="EMBL" id="BSYO01000001">
    <property type="protein sequence ID" value="GMG98932.1"/>
    <property type="molecule type" value="Genomic_DNA"/>
</dbReference>
<keyword evidence="2" id="KW-1185">Reference proteome</keyword>